<accession>A0AAD9KUX2</accession>
<evidence type="ECO:0000313" key="5">
    <source>
        <dbReference type="Proteomes" id="UP001209878"/>
    </source>
</evidence>
<keyword evidence="3" id="KW-1133">Transmembrane helix</keyword>
<evidence type="ECO:0000256" key="1">
    <source>
        <dbReference type="ARBA" id="ARBA00022448"/>
    </source>
</evidence>
<dbReference type="PANTHER" id="PTHR12266:SF0">
    <property type="entry name" value="MITOCHONDRIAL SODIUM_CALCIUM EXCHANGER PROTEIN"/>
    <property type="match status" value="1"/>
</dbReference>
<dbReference type="GO" id="GO:0005432">
    <property type="term" value="F:calcium:sodium antiporter activity"/>
    <property type="evidence" value="ECO:0007669"/>
    <property type="project" value="TreeGrafter"/>
</dbReference>
<feature type="transmembrane region" description="Helical" evidence="3">
    <location>
        <begin position="28"/>
        <end position="46"/>
    </location>
</feature>
<reference evidence="4" key="1">
    <citation type="journal article" date="2023" name="Mol. Biol. Evol.">
        <title>Third-Generation Sequencing Reveals the Adaptive Role of the Epigenome in Three Deep-Sea Polychaetes.</title>
        <authorList>
            <person name="Perez M."/>
            <person name="Aroh O."/>
            <person name="Sun Y."/>
            <person name="Lan Y."/>
            <person name="Juniper S.K."/>
            <person name="Young C.R."/>
            <person name="Angers B."/>
            <person name="Qian P.Y."/>
        </authorList>
    </citation>
    <scope>NUCLEOTIDE SEQUENCE</scope>
    <source>
        <strain evidence="4">R07B-5</strain>
    </source>
</reference>
<keyword evidence="1" id="KW-0813">Transport</keyword>
<feature type="region of interest" description="Disordered" evidence="2">
    <location>
        <begin position="170"/>
        <end position="201"/>
    </location>
</feature>
<feature type="transmembrane region" description="Helical" evidence="3">
    <location>
        <begin position="332"/>
        <end position="350"/>
    </location>
</feature>
<sequence length="390" mass="43235">MFVTTVVVGTIAVIRPFRAMQRPFLRDVLFYLGGVYWTFCVMWRGKTYLAEAAGFIALYVVYVIVVIVSTSIYKRQKQSGTEVRLTGVAPKMEKGQHRPSTTELTIISSLGNVNAAFSAENMLDSDVDDEPPMAAAVYRNYATKACSSDNGPAVIDTRDIDDSPRTSVSYISGKSVPLPATSPPPVLEAASPDDKKDTISEQDTATHPWRQFLYAICPINTELWPDMSWYAKIYEIFKSPIVFVITLTCPVVNYDVEDTHNWNRYLQVLQCVVSPTVCVMLVKLGLVRLNGVFPVYGLTLLLGVALALAVLFTSTNDRQPPYHAITMNGVELILSTFLMGALVASVLVLMATRFQARRGFGIFLIAIYIVFIVVAMLTETGVILRQWKPS</sequence>
<organism evidence="4 5">
    <name type="scientific">Ridgeia piscesae</name>
    <name type="common">Tubeworm</name>
    <dbReference type="NCBI Taxonomy" id="27915"/>
    <lineage>
        <taxon>Eukaryota</taxon>
        <taxon>Metazoa</taxon>
        <taxon>Spiralia</taxon>
        <taxon>Lophotrochozoa</taxon>
        <taxon>Annelida</taxon>
        <taxon>Polychaeta</taxon>
        <taxon>Sedentaria</taxon>
        <taxon>Canalipalpata</taxon>
        <taxon>Sabellida</taxon>
        <taxon>Siboglinidae</taxon>
        <taxon>Ridgeia</taxon>
    </lineage>
</organism>
<evidence type="ECO:0000313" key="4">
    <source>
        <dbReference type="EMBL" id="KAK2177785.1"/>
    </source>
</evidence>
<protein>
    <submittedName>
        <fullName evidence="4">Uncharacterized protein</fullName>
    </submittedName>
</protein>
<dbReference type="Proteomes" id="UP001209878">
    <property type="component" value="Unassembled WGS sequence"/>
</dbReference>
<dbReference type="GO" id="GO:0006874">
    <property type="term" value="P:intracellular calcium ion homeostasis"/>
    <property type="evidence" value="ECO:0007669"/>
    <property type="project" value="TreeGrafter"/>
</dbReference>
<comment type="caution">
    <text evidence="4">The sequence shown here is derived from an EMBL/GenBank/DDBJ whole genome shotgun (WGS) entry which is preliminary data.</text>
</comment>
<keyword evidence="3" id="KW-0472">Membrane</keyword>
<feature type="transmembrane region" description="Helical" evidence="3">
    <location>
        <begin position="293"/>
        <end position="312"/>
    </location>
</feature>
<proteinExistence type="predicted"/>
<dbReference type="SUPFAM" id="SSF82866">
    <property type="entry name" value="Multidrug efflux transporter AcrB transmembrane domain"/>
    <property type="match status" value="1"/>
</dbReference>
<feature type="transmembrane region" description="Helical" evidence="3">
    <location>
        <begin position="362"/>
        <end position="384"/>
    </location>
</feature>
<keyword evidence="3" id="KW-0812">Transmembrane</keyword>
<dbReference type="InterPro" id="IPR051359">
    <property type="entry name" value="CaCA_antiporter"/>
</dbReference>
<dbReference type="PANTHER" id="PTHR12266">
    <property type="entry name" value="NA+/CA2+ K+ INDEPENDENT EXCHANGER"/>
    <property type="match status" value="1"/>
</dbReference>
<evidence type="ECO:0000256" key="2">
    <source>
        <dbReference type="SAM" id="MobiDB-lite"/>
    </source>
</evidence>
<gene>
    <name evidence="4" type="ORF">NP493_578g02001</name>
</gene>
<dbReference type="AlphaFoldDB" id="A0AAD9KUX2"/>
<feature type="transmembrane region" description="Helical" evidence="3">
    <location>
        <begin position="52"/>
        <end position="73"/>
    </location>
</feature>
<name>A0AAD9KUX2_RIDPI</name>
<dbReference type="GO" id="GO:0016020">
    <property type="term" value="C:membrane"/>
    <property type="evidence" value="ECO:0007669"/>
    <property type="project" value="TreeGrafter"/>
</dbReference>
<dbReference type="Gene3D" id="1.20.1420.30">
    <property type="entry name" value="NCX, central ion-binding region"/>
    <property type="match status" value="1"/>
</dbReference>
<dbReference type="InterPro" id="IPR044880">
    <property type="entry name" value="NCX_ion-bd_dom_sf"/>
</dbReference>
<evidence type="ECO:0000256" key="3">
    <source>
        <dbReference type="SAM" id="Phobius"/>
    </source>
</evidence>
<keyword evidence="5" id="KW-1185">Reference proteome</keyword>
<dbReference type="EMBL" id="JAODUO010000579">
    <property type="protein sequence ID" value="KAK2177785.1"/>
    <property type="molecule type" value="Genomic_DNA"/>
</dbReference>